<organism evidence="2 3">
    <name type="scientific">Desulfolithobacter dissulfuricans</name>
    <dbReference type="NCBI Taxonomy" id="2795293"/>
    <lineage>
        <taxon>Bacteria</taxon>
        <taxon>Pseudomonadati</taxon>
        <taxon>Thermodesulfobacteriota</taxon>
        <taxon>Desulfobulbia</taxon>
        <taxon>Desulfobulbales</taxon>
        <taxon>Desulfobulbaceae</taxon>
        <taxon>Desulfolithobacter</taxon>
    </lineage>
</organism>
<evidence type="ECO:0000256" key="1">
    <source>
        <dbReference type="SAM" id="Phobius"/>
    </source>
</evidence>
<proteinExistence type="predicted"/>
<accession>A0A915U250</accession>
<feature type="transmembrane region" description="Helical" evidence="1">
    <location>
        <begin position="43"/>
        <end position="63"/>
    </location>
</feature>
<evidence type="ECO:0000313" key="3">
    <source>
        <dbReference type="Proteomes" id="UP001063350"/>
    </source>
</evidence>
<evidence type="ECO:0000313" key="2">
    <source>
        <dbReference type="EMBL" id="BCO09804.1"/>
    </source>
</evidence>
<dbReference type="AlphaFoldDB" id="A0A915U250"/>
<keyword evidence="3" id="KW-1185">Reference proteome</keyword>
<sequence length="72" mass="8020">MLRFDMGGNDPVNCLQNIHLFLPAVKAGDWCGKRVVPAFDLALVLWFFVGTQAISGRYVWYLLHVRAAGRAG</sequence>
<dbReference type="Proteomes" id="UP001063350">
    <property type="component" value="Chromosome"/>
</dbReference>
<keyword evidence="1" id="KW-1133">Transmembrane helix</keyword>
<keyword evidence="1" id="KW-0812">Transmembrane</keyword>
<protein>
    <submittedName>
        <fullName evidence="2">Uncharacterized protein</fullName>
    </submittedName>
</protein>
<reference evidence="2" key="1">
    <citation type="submission" date="2020-12" db="EMBL/GenBank/DDBJ databases">
        <title>Desulfobium dissulfuricans gen. nov., sp. nov., a novel mesophilic, sulfate-reducing bacterium isolated from a deep-sea hydrothermal vent.</title>
        <authorList>
            <person name="Hashimoto Y."/>
            <person name="Tame A."/>
            <person name="Sawayama S."/>
            <person name="Miyazaki J."/>
            <person name="Takai K."/>
            <person name="Nakagawa S."/>
        </authorList>
    </citation>
    <scope>NUCLEOTIDE SEQUENCE</scope>
    <source>
        <strain evidence="2">GF1</strain>
    </source>
</reference>
<dbReference type="EMBL" id="AP024233">
    <property type="protein sequence ID" value="BCO09804.1"/>
    <property type="molecule type" value="Genomic_DNA"/>
</dbReference>
<dbReference type="KEGG" id="ddu:GF1_21800"/>
<gene>
    <name evidence="2" type="ORF">GF1_21800</name>
</gene>
<keyword evidence="1" id="KW-0472">Membrane</keyword>
<name>A0A915U250_9BACT</name>